<feature type="transmembrane region" description="Helical" evidence="1">
    <location>
        <begin position="203"/>
        <end position="232"/>
    </location>
</feature>
<feature type="transmembrane region" description="Helical" evidence="1">
    <location>
        <begin position="113"/>
        <end position="134"/>
    </location>
</feature>
<keyword evidence="1" id="KW-0812">Transmembrane</keyword>
<feature type="transmembrane region" description="Helical" evidence="1">
    <location>
        <begin position="296"/>
        <end position="315"/>
    </location>
</feature>
<feature type="transmembrane region" description="Helical" evidence="1">
    <location>
        <begin position="423"/>
        <end position="445"/>
    </location>
</feature>
<feature type="transmembrane region" description="Helical" evidence="1">
    <location>
        <begin position="244"/>
        <end position="262"/>
    </location>
</feature>
<evidence type="ECO:0000256" key="1">
    <source>
        <dbReference type="SAM" id="Phobius"/>
    </source>
</evidence>
<feature type="transmembrane region" description="Helical" evidence="1">
    <location>
        <begin position="393"/>
        <end position="411"/>
    </location>
</feature>
<accession>A0A6J6UDV7</accession>
<evidence type="ECO:0000313" key="2">
    <source>
        <dbReference type="EMBL" id="CAB4756863.1"/>
    </source>
</evidence>
<gene>
    <name evidence="2" type="ORF">UFOPK2855_00442</name>
</gene>
<protein>
    <submittedName>
        <fullName evidence="2">Unannotated protein</fullName>
    </submittedName>
</protein>
<keyword evidence="1" id="KW-1133">Transmembrane helix</keyword>
<dbReference type="AlphaFoldDB" id="A0A6J6UDV7"/>
<feature type="transmembrane region" description="Helical" evidence="1">
    <location>
        <begin position="173"/>
        <end position="191"/>
    </location>
</feature>
<keyword evidence="1" id="KW-0472">Membrane</keyword>
<proteinExistence type="predicted"/>
<feature type="transmembrane region" description="Helical" evidence="1">
    <location>
        <begin position="353"/>
        <end position="373"/>
    </location>
</feature>
<dbReference type="EMBL" id="CAEZZK010000065">
    <property type="protein sequence ID" value="CAB4756863.1"/>
    <property type="molecule type" value="Genomic_DNA"/>
</dbReference>
<feature type="transmembrane region" description="Helical" evidence="1">
    <location>
        <begin position="146"/>
        <end position="167"/>
    </location>
</feature>
<name>A0A6J6UDV7_9ZZZZ</name>
<organism evidence="2">
    <name type="scientific">freshwater metagenome</name>
    <dbReference type="NCBI Taxonomy" id="449393"/>
    <lineage>
        <taxon>unclassified sequences</taxon>
        <taxon>metagenomes</taxon>
        <taxon>ecological metagenomes</taxon>
    </lineage>
</organism>
<sequence>MSRFSLDTDRLISVLSALVFGLAAFLLALFLVSDKSTDPRGNSVGFSQTEQNLGVQYKNSWEDGRSLAVGIVKVFAIPVWDNGQGLGNRMPNLITQPSQSPAIFLGTKLPVEYIVLLRNLFTMLVALIILNLTVLSWSSWQLTRRLAFVDIALLGQYFLYTSINGWYHQADQFWGICLIISGFMHSSWYENRSDDLKPRFSPVVLTAFVLGLGNLLVGHVLYFQIIFFATVYLLASHLARVRHVLGWVGIGLLTVLVSVLVIPQIIELANQQWNSASVPHSSQKSLLDFFQSKDEWVYRFQPISAFFAISFQPILRVMGDAGSRTEFFNFLFVPYLLVQYLKNRSSKSPMTQMLQHSFGALLCLFFAAVFVGPIQRANVFMISKALDFHVWQLSQPILVLITTTAMIVVGNREWTEERSRKNLAVFIHRFILPLALLVGLLYPVVMVTKFMHLVDPRIIDDRISVEKLLNLDDSLGLSQNVRHVFIGSINFENDLTGAYEEMELQRAGYPSIQSFTYGRSSNNTLRNAEQSFRSFFDPSSLDCQPEVLDLLAVNAVVFESTEDDVCSRNFKNYYRSSDEISLKRVVGAPSVLSVKPKQFSSWSIASTPESNLVESCPLFEKDCLNGLTVTKLEPNSGAPFKLCEDKCVFTYRWSAPSSSMQVLVPENYDKIIQIKDLSTGMKLKTANYQGLLAVEIPSGVSSGMFEATIKPDAMMWARVSATYIHTLILLSTLILISVRGVRARKERSDAVIVA</sequence>
<feature type="transmembrane region" description="Helical" evidence="1">
    <location>
        <begin position="12"/>
        <end position="32"/>
    </location>
</feature>
<reference evidence="2" key="1">
    <citation type="submission" date="2020-05" db="EMBL/GenBank/DDBJ databases">
        <authorList>
            <person name="Chiriac C."/>
            <person name="Salcher M."/>
            <person name="Ghai R."/>
            <person name="Kavagutti S V."/>
        </authorList>
    </citation>
    <scope>NUCLEOTIDE SEQUENCE</scope>
</reference>
<feature type="transmembrane region" description="Helical" evidence="1">
    <location>
        <begin position="715"/>
        <end position="738"/>
    </location>
</feature>